<sequence length="136" mass="15292">MTKLEKKEGNVEQCPTCTQKITCRMTKGSDKYPAKLQWQNEDGTAHYNFDFKTKETSCKGVDIPITTGVTYRLETITMPKADGVEKEVIARIQKDSKAIAYQKIARYLGVKEACEESNITNPAMIGMLFNAVDKET</sequence>
<organism evidence="1 2">
    <name type="scientific">Nitrososphaeria virus YSH_462411</name>
    <dbReference type="NCBI Taxonomy" id="3071321"/>
    <lineage>
        <taxon>Viruses</taxon>
        <taxon>Duplodnaviria</taxon>
        <taxon>Heunggongvirae</taxon>
        <taxon>Uroviricota</taxon>
        <taxon>Caudoviricetes</taxon>
        <taxon>Juravirales</taxon>
        <taxon>Yangangviridae</taxon>
        <taxon>Nohelivirus</taxon>
        <taxon>Nohelivirus yangshanense</taxon>
    </lineage>
</organism>
<protein>
    <submittedName>
        <fullName evidence="1">Uncharacterized protein</fullName>
    </submittedName>
</protein>
<name>A0A976UAJ0_9CAUD</name>
<dbReference type="EMBL" id="ON649699">
    <property type="protein sequence ID" value="UVF62339.1"/>
    <property type="molecule type" value="Genomic_DNA"/>
</dbReference>
<accession>A0A976UAJ0</accession>
<proteinExistence type="predicted"/>
<evidence type="ECO:0000313" key="1">
    <source>
        <dbReference type="EMBL" id="UVF62339.1"/>
    </source>
</evidence>
<evidence type="ECO:0000313" key="2">
    <source>
        <dbReference type="Proteomes" id="UP001156919"/>
    </source>
</evidence>
<keyword evidence="2" id="KW-1185">Reference proteome</keyword>
<reference evidence="1 2" key="1">
    <citation type="submission" date="2022-05" db="EMBL/GenBank/DDBJ databases">
        <title>Diverse viruses of marine archaea discovered using metagenomics.</title>
        <authorList>
            <person name="Zhou Y."/>
        </authorList>
    </citation>
    <scope>NUCLEOTIDE SEQUENCE [LARGE SCALE GENOMIC DNA]</scope>
    <source>
        <strain evidence="1">YSH_462411</strain>
    </source>
</reference>
<dbReference type="Proteomes" id="UP001156919">
    <property type="component" value="Segment"/>
</dbReference>